<comment type="caution">
    <text evidence="3">The sequence shown here is derived from an EMBL/GenBank/DDBJ whole genome shotgun (WGS) entry which is preliminary data.</text>
</comment>
<evidence type="ECO:0000313" key="3">
    <source>
        <dbReference type="EMBL" id="PQA58843.1"/>
    </source>
</evidence>
<dbReference type="Proteomes" id="UP000239590">
    <property type="component" value="Unassembled WGS sequence"/>
</dbReference>
<keyword evidence="1" id="KW-0597">Phosphoprotein</keyword>
<dbReference type="PROSITE" id="PS50110">
    <property type="entry name" value="RESPONSE_REGULATORY"/>
    <property type="match status" value="1"/>
</dbReference>
<protein>
    <submittedName>
        <fullName evidence="3">Two-component system response regulator</fullName>
    </submittedName>
</protein>
<sequence length="141" mass="16057">MTANSILHILLADDDADDRFLVQEAFDEAGAKVQWESVSTEPELLHRLDAKQKLPDLLLLDWNLRPGGGPELLQFIRKHAHVCFLPVIVMSTSSVPEDIKNAYRFGANSYIIKPSSYNDLVNTFKSLYEFWGHIVRLPPEH</sequence>
<dbReference type="OrthoDB" id="7631574at2"/>
<evidence type="ECO:0000256" key="1">
    <source>
        <dbReference type="PROSITE-ProRule" id="PRU00169"/>
    </source>
</evidence>
<dbReference type="GO" id="GO:0000160">
    <property type="term" value="P:phosphorelay signal transduction system"/>
    <property type="evidence" value="ECO:0007669"/>
    <property type="project" value="InterPro"/>
</dbReference>
<dbReference type="PANTHER" id="PTHR44520">
    <property type="entry name" value="RESPONSE REGULATOR RCP1-RELATED"/>
    <property type="match status" value="1"/>
</dbReference>
<evidence type="ECO:0000313" key="4">
    <source>
        <dbReference type="Proteomes" id="UP000239590"/>
    </source>
</evidence>
<dbReference type="InterPro" id="IPR001789">
    <property type="entry name" value="Sig_transdc_resp-reg_receiver"/>
</dbReference>
<feature type="modified residue" description="4-aspartylphosphate" evidence="1">
    <location>
        <position position="61"/>
    </location>
</feature>
<dbReference type="InterPro" id="IPR011006">
    <property type="entry name" value="CheY-like_superfamily"/>
</dbReference>
<accession>A0A2S7IM72</accession>
<dbReference type="Pfam" id="PF00072">
    <property type="entry name" value="Response_reg"/>
    <property type="match status" value="1"/>
</dbReference>
<name>A0A2S7IM72_9BACT</name>
<dbReference type="PANTHER" id="PTHR44520:SF2">
    <property type="entry name" value="RESPONSE REGULATOR RCP1"/>
    <property type="match status" value="1"/>
</dbReference>
<keyword evidence="4" id="KW-1185">Reference proteome</keyword>
<dbReference type="InterPro" id="IPR052893">
    <property type="entry name" value="TCS_response_regulator"/>
</dbReference>
<feature type="domain" description="Response regulatory" evidence="2">
    <location>
        <begin position="8"/>
        <end position="128"/>
    </location>
</feature>
<dbReference type="EMBL" id="PTRA01000001">
    <property type="protein sequence ID" value="PQA58843.1"/>
    <property type="molecule type" value="Genomic_DNA"/>
</dbReference>
<dbReference type="RefSeq" id="WP_104710013.1">
    <property type="nucleotide sequence ID" value="NZ_PTRA01000001.1"/>
</dbReference>
<dbReference type="SUPFAM" id="SSF52172">
    <property type="entry name" value="CheY-like"/>
    <property type="match status" value="1"/>
</dbReference>
<dbReference type="AlphaFoldDB" id="A0A2S7IM72"/>
<reference evidence="4" key="1">
    <citation type="submission" date="2018-02" db="EMBL/GenBank/DDBJ databases">
        <title>Genome sequencing of Solimonas sp. HR-BB.</title>
        <authorList>
            <person name="Lee Y."/>
            <person name="Jeon C.O."/>
        </authorList>
    </citation>
    <scope>NUCLEOTIDE SEQUENCE [LARGE SCALE GENOMIC DNA]</scope>
    <source>
        <strain evidence="4">HR-U</strain>
    </source>
</reference>
<evidence type="ECO:0000259" key="2">
    <source>
        <dbReference type="PROSITE" id="PS50110"/>
    </source>
</evidence>
<gene>
    <name evidence="3" type="ORF">C5O19_04060</name>
</gene>
<proteinExistence type="predicted"/>
<dbReference type="Gene3D" id="3.40.50.2300">
    <property type="match status" value="1"/>
</dbReference>
<organism evidence="3 4">
    <name type="scientific">Siphonobacter curvatus</name>
    <dbReference type="NCBI Taxonomy" id="2094562"/>
    <lineage>
        <taxon>Bacteria</taxon>
        <taxon>Pseudomonadati</taxon>
        <taxon>Bacteroidota</taxon>
        <taxon>Cytophagia</taxon>
        <taxon>Cytophagales</taxon>
        <taxon>Cytophagaceae</taxon>
        <taxon>Siphonobacter</taxon>
    </lineage>
</organism>
<dbReference type="SMART" id="SM00448">
    <property type="entry name" value="REC"/>
    <property type="match status" value="1"/>
</dbReference>